<dbReference type="RefSeq" id="WP_203000207.1">
    <property type="nucleotide sequence ID" value="NZ_JAEMEF010000006.1"/>
</dbReference>
<name>A0ABS1WL13_9FLAO</name>
<reference evidence="1 2" key="1">
    <citation type="submission" date="2020-12" db="EMBL/GenBank/DDBJ databases">
        <title>Olleya sediminilitoris sp. nov., isolated from a tidal flat.</title>
        <authorList>
            <person name="Park S."/>
            <person name="Yoon J.-H."/>
        </authorList>
    </citation>
    <scope>NUCLEOTIDE SEQUENCE [LARGE SCALE GENOMIC DNA]</scope>
    <source>
        <strain evidence="1 2">YSTF-M6</strain>
    </source>
</reference>
<evidence type="ECO:0008006" key="3">
    <source>
        <dbReference type="Google" id="ProtNLM"/>
    </source>
</evidence>
<proteinExistence type="predicted"/>
<gene>
    <name evidence="1" type="ORF">JAO71_08340</name>
</gene>
<sequence length="207" mass="23729">MKKITKTLFGTSLLVVVLFTSCKSEQESASQNSYQNRDMIVKAKLEKRIKSKLEYPDSYEFVELTLKDSVLFSDNVKYNKNYYSQIIEADKKIIQKQEMYKKEGSSSYKQEKVERLQAAISKNEKILAEIERVSSGLGNKAYETASCTYTYSFKSKNTSGKDGSYTYVVQAEHAPEYKVTMVAKESNLLASNSHYFPGYDEIMKSFE</sequence>
<accession>A0ABS1WL13</accession>
<comment type="caution">
    <text evidence="1">The sequence shown here is derived from an EMBL/GenBank/DDBJ whole genome shotgun (WGS) entry which is preliminary data.</text>
</comment>
<dbReference type="EMBL" id="JAEMEF010000006">
    <property type="protein sequence ID" value="MBL7559809.1"/>
    <property type="molecule type" value="Genomic_DNA"/>
</dbReference>
<protein>
    <recommendedName>
        <fullName evidence="3">Lipoprotein</fullName>
    </recommendedName>
</protein>
<dbReference type="Proteomes" id="UP000605013">
    <property type="component" value="Unassembled WGS sequence"/>
</dbReference>
<keyword evidence="2" id="KW-1185">Reference proteome</keyword>
<evidence type="ECO:0000313" key="2">
    <source>
        <dbReference type="Proteomes" id="UP000605013"/>
    </source>
</evidence>
<dbReference type="PROSITE" id="PS51257">
    <property type="entry name" value="PROKAR_LIPOPROTEIN"/>
    <property type="match status" value="1"/>
</dbReference>
<organism evidence="1 2">
    <name type="scientific">Olleya sediminilitoris</name>
    <dbReference type="NCBI Taxonomy" id="2795739"/>
    <lineage>
        <taxon>Bacteria</taxon>
        <taxon>Pseudomonadati</taxon>
        <taxon>Bacteroidota</taxon>
        <taxon>Flavobacteriia</taxon>
        <taxon>Flavobacteriales</taxon>
        <taxon>Flavobacteriaceae</taxon>
    </lineage>
</organism>
<evidence type="ECO:0000313" key="1">
    <source>
        <dbReference type="EMBL" id="MBL7559809.1"/>
    </source>
</evidence>